<keyword evidence="1" id="KW-0812">Transmembrane</keyword>
<feature type="transmembrane region" description="Helical" evidence="1">
    <location>
        <begin position="44"/>
        <end position="61"/>
    </location>
</feature>
<dbReference type="GeneID" id="95578688"/>
<protein>
    <submittedName>
        <fullName evidence="2">Uncharacterized protein</fullName>
    </submittedName>
</protein>
<dbReference type="Proteomes" id="UP001057738">
    <property type="component" value="Plasmid unnamed1"/>
</dbReference>
<feature type="transmembrane region" description="Helical" evidence="1">
    <location>
        <begin position="82"/>
        <end position="101"/>
    </location>
</feature>
<name>A0ABY5Q7I1_9ACTN</name>
<proteinExistence type="predicted"/>
<reference evidence="2" key="1">
    <citation type="submission" date="2022-08" db="EMBL/GenBank/DDBJ databases">
        <authorList>
            <person name="Tian L."/>
        </authorList>
    </citation>
    <scope>NUCLEOTIDE SEQUENCE</scope>
    <source>
        <strain evidence="2">CM253</strain>
        <plasmid evidence="2">unnamed1</plasmid>
    </source>
</reference>
<dbReference type="RefSeq" id="WP_257858161.1">
    <property type="nucleotide sequence ID" value="NZ_CP102515.1"/>
</dbReference>
<dbReference type="EMBL" id="CP102515">
    <property type="protein sequence ID" value="UUY52416.1"/>
    <property type="molecule type" value="Genomic_DNA"/>
</dbReference>
<organism evidence="2 3">
    <name type="scientific">Streptomyces yangpuensis</name>
    <dbReference type="NCBI Taxonomy" id="1648182"/>
    <lineage>
        <taxon>Bacteria</taxon>
        <taxon>Bacillati</taxon>
        <taxon>Actinomycetota</taxon>
        <taxon>Actinomycetes</taxon>
        <taxon>Kitasatosporales</taxon>
        <taxon>Streptomycetaceae</taxon>
        <taxon>Streptomyces</taxon>
    </lineage>
</organism>
<keyword evidence="3" id="KW-1185">Reference proteome</keyword>
<feature type="transmembrane region" description="Helical" evidence="1">
    <location>
        <begin position="133"/>
        <end position="150"/>
    </location>
</feature>
<feature type="transmembrane region" description="Helical" evidence="1">
    <location>
        <begin position="107"/>
        <end position="126"/>
    </location>
</feature>
<gene>
    <name evidence="2" type="ORF">NRK68_34695</name>
</gene>
<evidence type="ECO:0000256" key="1">
    <source>
        <dbReference type="SAM" id="Phobius"/>
    </source>
</evidence>
<evidence type="ECO:0000313" key="3">
    <source>
        <dbReference type="Proteomes" id="UP001057738"/>
    </source>
</evidence>
<geneLocation type="plasmid" evidence="2 3">
    <name>unnamed1</name>
</geneLocation>
<keyword evidence="2" id="KW-0614">Plasmid</keyword>
<sequence length="201" mass="20519">MIWWLRSRAAAVLIVSTLLTALASLVIGNVELPIPVLAGQAGKFLLADLITVLPAVLWINGTGRATTSTEITAVRPVHRWDTALAIGLATAALAITGLAHVLGFTGIAVAVGRNTAVYLGIALLLNPIVGHRITAPLTAVFPLVCAAAGWRAGGGAEPWALILHRPNSGPALAAGAALLAAGCALSYVKPPATGPVRFRRG</sequence>
<feature type="transmembrane region" description="Helical" evidence="1">
    <location>
        <begin position="170"/>
        <end position="188"/>
    </location>
</feature>
<evidence type="ECO:0000313" key="2">
    <source>
        <dbReference type="EMBL" id="UUY52416.1"/>
    </source>
</evidence>
<keyword evidence="1" id="KW-0472">Membrane</keyword>
<keyword evidence="1" id="KW-1133">Transmembrane helix</keyword>
<accession>A0ABY5Q7I1</accession>